<keyword evidence="2" id="KW-0503">Monooxygenase</keyword>
<sequence>MPFYPFSTAIKSTVIGGSWSTPCGTRFFVRWGNVSLKVPMAALRDEYEAWEKLRRERHPEPEPEPEPPKPALLPSLLSGPFDWADNVEQEFFSSSNESDSEDDSTNDTPLNPISLPSFPSDHFDWADDLDTDVVDSPIVDQVLADWISAVGTGTTLCAIRELYKEEDVPWEDEADDFDWIDLFNADSTDSTDPDTTIMPDNDTTILADGDKTILADSDWTSLDDSDSAPSTISTDTATTVYRIVNIDTTGPDFSLHMVEYDTASDASNTKADDPAATAKELSDTMQLLSTADLLNLDTYATVFDTAARACVAGPPFWLVDPLGEREIVLA</sequence>
<dbReference type="GO" id="GO:0004497">
    <property type="term" value="F:monooxygenase activity"/>
    <property type="evidence" value="ECO:0007669"/>
    <property type="project" value="UniProtKB-KW"/>
</dbReference>
<keyword evidence="2" id="KW-0560">Oxidoreductase</keyword>
<evidence type="ECO:0000256" key="1">
    <source>
        <dbReference type="SAM" id="MobiDB-lite"/>
    </source>
</evidence>
<feature type="region of interest" description="Disordered" evidence="1">
    <location>
        <begin position="92"/>
        <end position="113"/>
    </location>
</feature>
<dbReference type="EC" id="1.-.-.-" evidence="2"/>
<organism evidence="2">
    <name type="scientific">Ganoderma boninense</name>
    <dbReference type="NCBI Taxonomy" id="34458"/>
    <lineage>
        <taxon>Eukaryota</taxon>
        <taxon>Fungi</taxon>
        <taxon>Dikarya</taxon>
        <taxon>Basidiomycota</taxon>
        <taxon>Agaricomycotina</taxon>
        <taxon>Agaricomycetes</taxon>
        <taxon>Polyporales</taxon>
        <taxon>Polyporaceae</taxon>
        <taxon>Ganoderma</taxon>
    </lineage>
</organism>
<gene>
    <name evidence="2" type="primary">V5XZS6</name>
</gene>
<protein>
    <submittedName>
        <fullName evidence="2">Cytochrome P450 monooxygenase AKT7 )</fullName>
        <ecNumber evidence="2">1.-.-.-</ecNumber>
    </submittedName>
</protein>
<feature type="region of interest" description="Disordered" evidence="1">
    <location>
        <begin position="54"/>
        <end position="74"/>
    </location>
</feature>
<name>A0A5K1K6K1_9APHY</name>
<proteinExistence type="predicted"/>
<reference evidence="2" key="1">
    <citation type="submission" date="2019-10" db="EMBL/GenBank/DDBJ databases">
        <authorList>
            <person name="Nor Muhammad N."/>
        </authorList>
    </citation>
    <scope>NUCLEOTIDE SEQUENCE</scope>
</reference>
<evidence type="ECO:0000313" key="2">
    <source>
        <dbReference type="EMBL" id="VWP01372.1"/>
    </source>
</evidence>
<dbReference type="AlphaFoldDB" id="A0A5K1K6K1"/>
<dbReference type="EMBL" id="LR729317">
    <property type="protein sequence ID" value="VWP01372.1"/>
    <property type="molecule type" value="Genomic_DNA"/>
</dbReference>
<accession>A0A5K1K6K1</accession>